<evidence type="ECO:0000313" key="5">
    <source>
        <dbReference type="Proteomes" id="UP001357223"/>
    </source>
</evidence>
<keyword evidence="2" id="KW-0418">Kinase</keyword>
<evidence type="ECO:0000259" key="3">
    <source>
        <dbReference type="Pfam" id="PF03976"/>
    </source>
</evidence>
<evidence type="ECO:0000256" key="1">
    <source>
        <dbReference type="ARBA" id="ARBA00022679"/>
    </source>
</evidence>
<dbReference type="SUPFAM" id="SSF52540">
    <property type="entry name" value="P-loop containing nucleoside triphosphate hydrolases"/>
    <property type="match status" value="1"/>
</dbReference>
<dbReference type="EMBL" id="CP137640">
    <property type="protein sequence ID" value="WVX83107.1"/>
    <property type="molecule type" value="Genomic_DNA"/>
</dbReference>
<evidence type="ECO:0000256" key="2">
    <source>
        <dbReference type="ARBA" id="ARBA00022777"/>
    </source>
</evidence>
<dbReference type="Proteomes" id="UP001357223">
    <property type="component" value="Chromosome"/>
</dbReference>
<sequence>MNNRLDNVDLTKKEVSKKEYETKLLLYQSRLLRLQHILHQEKIAAVIVMEGWDASGKGGAIKRVTEHLDPRGFKVWSISAPLPHESRYHYLQRFWRKIPSYGELTIFDRSWYGRVLVERIEGFAGKEEWFRAYKEINNFEKLLTDDRYLIMKFWFHISKDEQFLRFKAREANPLKSWKLTDEDWRNREKWDLYLEAAEDMFEKTDTSYAPWHIIPSNDKRYARLETLNIIIQQIESYLTAKQIALPE</sequence>
<dbReference type="InterPro" id="IPR022488">
    <property type="entry name" value="PPK2-related"/>
</dbReference>
<name>A0ABZ2CM85_9BACI</name>
<dbReference type="InterPro" id="IPR027417">
    <property type="entry name" value="P-loop_NTPase"/>
</dbReference>
<dbReference type="Gene3D" id="3.40.50.300">
    <property type="entry name" value="P-loop containing nucleotide triphosphate hydrolases"/>
    <property type="match status" value="1"/>
</dbReference>
<dbReference type="RefSeq" id="WP_338451997.1">
    <property type="nucleotide sequence ID" value="NZ_CP137640.1"/>
</dbReference>
<keyword evidence="1 4" id="KW-0808">Transferase</keyword>
<dbReference type="InterPro" id="IPR016898">
    <property type="entry name" value="Polyphosphate_phosphotransfera"/>
</dbReference>
<gene>
    <name evidence="4" type="ORF">R4Z09_09035</name>
</gene>
<accession>A0ABZ2CM85</accession>
<organism evidence="4 5">
    <name type="scientific">Niallia oryzisoli</name>
    <dbReference type="NCBI Taxonomy" id="1737571"/>
    <lineage>
        <taxon>Bacteria</taxon>
        <taxon>Bacillati</taxon>
        <taxon>Bacillota</taxon>
        <taxon>Bacilli</taxon>
        <taxon>Bacillales</taxon>
        <taxon>Bacillaceae</taxon>
        <taxon>Niallia</taxon>
    </lineage>
</organism>
<keyword evidence="5" id="KW-1185">Reference proteome</keyword>
<proteinExistence type="predicted"/>
<dbReference type="PIRSF" id="PIRSF028756">
    <property type="entry name" value="PPK2_prd"/>
    <property type="match status" value="1"/>
</dbReference>
<dbReference type="PANTHER" id="PTHR34383">
    <property type="entry name" value="POLYPHOSPHATE:AMP PHOSPHOTRANSFERASE-RELATED"/>
    <property type="match status" value="1"/>
</dbReference>
<dbReference type="PANTHER" id="PTHR34383:SF3">
    <property type="entry name" value="POLYPHOSPHATE:AMP PHOSPHOTRANSFERASE"/>
    <property type="match status" value="1"/>
</dbReference>
<reference evidence="4 5" key="1">
    <citation type="submission" date="2023-10" db="EMBL/GenBank/DDBJ databases">
        <title>Niallia locisalis sp.nov. isolated from a salt pond sample.</title>
        <authorList>
            <person name="Li X.-J."/>
            <person name="Dong L."/>
        </authorList>
    </citation>
    <scope>NUCLEOTIDE SEQUENCE [LARGE SCALE GENOMIC DNA]</scope>
    <source>
        <strain evidence="4 5">DSM 29761</strain>
    </source>
</reference>
<feature type="domain" description="Polyphosphate kinase-2-related" evidence="3">
    <location>
        <begin position="15"/>
        <end position="236"/>
    </location>
</feature>
<evidence type="ECO:0000313" key="4">
    <source>
        <dbReference type="EMBL" id="WVX83107.1"/>
    </source>
</evidence>
<protein>
    <submittedName>
        <fullName evidence="4">UDP-galactose-lipid carrier transferase</fullName>
    </submittedName>
</protein>
<dbReference type="Pfam" id="PF03976">
    <property type="entry name" value="PPK2"/>
    <property type="match status" value="1"/>
</dbReference>
<dbReference type="GO" id="GO:0016740">
    <property type="term" value="F:transferase activity"/>
    <property type="evidence" value="ECO:0007669"/>
    <property type="project" value="UniProtKB-KW"/>
</dbReference>